<evidence type="ECO:0000313" key="1">
    <source>
        <dbReference type="EMBL" id="PSR31627.1"/>
    </source>
</evidence>
<comment type="caution">
    <text evidence="1">The sequence shown here is derived from an EMBL/GenBank/DDBJ whole genome shotgun (WGS) entry which is preliminary data.</text>
</comment>
<sequence>MQTRVPMDMIAFGQRLRWFRKARRLAPDELAELANYAWRSLKSPGRRFTGSWIRLMERGSEGAVHTVAYYRIVALAMALEIAPEHLMTHESRDQRGEVRY</sequence>
<dbReference type="Proteomes" id="UP000242972">
    <property type="component" value="Unassembled WGS sequence"/>
</dbReference>
<dbReference type="GO" id="GO:0003677">
    <property type="term" value="F:DNA binding"/>
    <property type="evidence" value="ECO:0007669"/>
    <property type="project" value="InterPro"/>
</dbReference>
<accession>A0A2T2XAZ8</accession>
<dbReference type="Gene3D" id="1.10.260.40">
    <property type="entry name" value="lambda repressor-like DNA-binding domains"/>
    <property type="match status" value="1"/>
</dbReference>
<protein>
    <recommendedName>
        <fullName evidence="3">XRE family transcriptional regulator</fullName>
    </recommendedName>
</protein>
<organism evidence="1 2">
    <name type="scientific">Sulfobacillus benefaciens</name>
    <dbReference type="NCBI Taxonomy" id="453960"/>
    <lineage>
        <taxon>Bacteria</taxon>
        <taxon>Bacillati</taxon>
        <taxon>Bacillota</taxon>
        <taxon>Clostridia</taxon>
        <taxon>Eubacteriales</taxon>
        <taxon>Clostridiales Family XVII. Incertae Sedis</taxon>
        <taxon>Sulfobacillus</taxon>
    </lineage>
</organism>
<dbReference type="AlphaFoldDB" id="A0A2T2XAZ8"/>
<reference evidence="1 2" key="1">
    <citation type="journal article" date="2014" name="BMC Genomics">
        <title>Comparison of environmental and isolate Sulfobacillus genomes reveals diverse carbon, sulfur, nitrogen, and hydrogen metabolisms.</title>
        <authorList>
            <person name="Justice N.B."/>
            <person name="Norman A."/>
            <person name="Brown C.T."/>
            <person name="Singh A."/>
            <person name="Thomas B.C."/>
            <person name="Banfield J.F."/>
        </authorList>
    </citation>
    <scope>NUCLEOTIDE SEQUENCE [LARGE SCALE GENOMIC DNA]</scope>
    <source>
        <strain evidence="1">AMDSBA4</strain>
    </source>
</reference>
<gene>
    <name evidence="1" type="ORF">C7B46_16475</name>
</gene>
<dbReference type="EMBL" id="PXYW01000059">
    <property type="protein sequence ID" value="PSR31627.1"/>
    <property type="molecule type" value="Genomic_DNA"/>
</dbReference>
<name>A0A2T2XAZ8_9FIRM</name>
<proteinExistence type="predicted"/>
<dbReference type="SUPFAM" id="SSF47413">
    <property type="entry name" value="lambda repressor-like DNA-binding domains"/>
    <property type="match status" value="1"/>
</dbReference>
<evidence type="ECO:0000313" key="2">
    <source>
        <dbReference type="Proteomes" id="UP000242972"/>
    </source>
</evidence>
<evidence type="ECO:0008006" key="3">
    <source>
        <dbReference type="Google" id="ProtNLM"/>
    </source>
</evidence>
<dbReference type="InterPro" id="IPR010982">
    <property type="entry name" value="Lambda_DNA-bd_dom_sf"/>
</dbReference>